<organism evidence="1 2">
    <name type="scientific">Streptomyces minutiscleroticus</name>
    <dbReference type="NCBI Taxonomy" id="68238"/>
    <lineage>
        <taxon>Bacteria</taxon>
        <taxon>Bacillati</taxon>
        <taxon>Actinomycetota</taxon>
        <taxon>Actinomycetes</taxon>
        <taxon>Kitasatosporales</taxon>
        <taxon>Streptomycetaceae</taxon>
        <taxon>Streptomyces</taxon>
    </lineage>
</organism>
<reference evidence="1" key="2">
    <citation type="submission" date="2020-09" db="EMBL/GenBank/DDBJ databases">
        <authorList>
            <person name="Sun Q."/>
            <person name="Ohkuma M."/>
        </authorList>
    </citation>
    <scope>NUCLEOTIDE SEQUENCE</scope>
    <source>
        <strain evidence="1">JCM 4790</strain>
    </source>
</reference>
<reference evidence="1" key="1">
    <citation type="journal article" date="2014" name="Int. J. Syst. Evol. Microbiol.">
        <title>Complete genome sequence of Corynebacterium casei LMG S-19264T (=DSM 44701T), isolated from a smear-ripened cheese.</title>
        <authorList>
            <consortium name="US DOE Joint Genome Institute (JGI-PGF)"/>
            <person name="Walter F."/>
            <person name="Albersmeier A."/>
            <person name="Kalinowski J."/>
            <person name="Ruckert C."/>
        </authorList>
    </citation>
    <scope>NUCLEOTIDE SEQUENCE</scope>
    <source>
        <strain evidence="1">JCM 4790</strain>
    </source>
</reference>
<evidence type="ECO:0000313" key="2">
    <source>
        <dbReference type="Proteomes" id="UP000619244"/>
    </source>
</evidence>
<comment type="caution">
    <text evidence="1">The sequence shown here is derived from an EMBL/GenBank/DDBJ whole genome shotgun (WGS) entry which is preliminary data.</text>
</comment>
<gene>
    <name evidence="1" type="ORF">GCM10010358_24800</name>
</gene>
<name>A0A918NGS2_9ACTN</name>
<protein>
    <submittedName>
        <fullName evidence="1">Uncharacterized protein</fullName>
    </submittedName>
</protein>
<evidence type="ECO:0000313" key="1">
    <source>
        <dbReference type="EMBL" id="GGX69373.1"/>
    </source>
</evidence>
<sequence>MWSDLRRCSERERSYEASEDVNTAFRDDSFPCLLTHGGTLFEPTEALLCADRPVAMPADPRPVAKVDLGRE</sequence>
<dbReference type="EMBL" id="BMVU01000008">
    <property type="protein sequence ID" value="GGX69373.1"/>
    <property type="molecule type" value="Genomic_DNA"/>
</dbReference>
<proteinExistence type="predicted"/>
<keyword evidence="2" id="KW-1185">Reference proteome</keyword>
<dbReference type="Proteomes" id="UP000619244">
    <property type="component" value="Unassembled WGS sequence"/>
</dbReference>
<accession>A0A918NGS2</accession>
<dbReference type="AlphaFoldDB" id="A0A918NGS2"/>